<protein>
    <submittedName>
        <fullName evidence="2">Uncharacterized protein</fullName>
    </submittedName>
</protein>
<feature type="compositionally biased region" description="Basic residues" evidence="1">
    <location>
        <begin position="44"/>
        <end position="56"/>
    </location>
</feature>
<sequence>MGLRSRADGKIELDPIDIDWPYFTANNVRYHDRDLTVTWDGRAPRPRPRGVVRRPARAGQGAVSGP</sequence>
<dbReference type="Proteomes" id="UP000777774">
    <property type="component" value="Unassembled WGS sequence"/>
</dbReference>
<evidence type="ECO:0000313" key="2">
    <source>
        <dbReference type="EMBL" id="NKY38748.1"/>
    </source>
</evidence>
<reference evidence="2 3" key="1">
    <citation type="submission" date="2020-04" db="EMBL/GenBank/DDBJ databases">
        <title>MicrobeNet Type strains.</title>
        <authorList>
            <person name="Nicholson A.C."/>
        </authorList>
    </citation>
    <scope>NUCLEOTIDE SEQUENCE [LARGE SCALE GENOMIC DNA]</scope>
    <source>
        <strain evidence="2 3">ATCC BAA-787</strain>
    </source>
</reference>
<dbReference type="EMBL" id="JAAXOY010000054">
    <property type="protein sequence ID" value="NKY38748.1"/>
    <property type="molecule type" value="Genomic_DNA"/>
</dbReference>
<organism evidence="2 3">
    <name type="scientific">Cellulomonas septica</name>
    <dbReference type="NCBI Taxonomy" id="285080"/>
    <lineage>
        <taxon>Bacteria</taxon>
        <taxon>Bacillati</taxon>
        <taxon>Actinomycetota</taxon>
        <taxon>Actinomycetes</taxon>
        <taxon>Micrococcales</taxon>
        <taxon>Cellulomonadaceae</taxon>
        <taxon>Cellulomonas</taxon>
    </lineage>
</organism>
<proteinExistence type="predicted"/>
<evidence type="ECO:0000256" key="1">
    <source>
        <dbReference type="SAM" id="MobiDB-lite"/>
    </source>
</evidence>
<keyword evidence="3" id="KW-1185">Reference proteome</keyword>
<feature type="region of interest" description="Disordered" evidence="1">
    <location>
        <begin position="41"/>
        <end position="66"/>
    </location>
</feature>
<evidence type="ECO:0000313" key="3">
    <source>
        <dbReference type="Proteomes" id="UP000777774"/>
    </source>
</evidence>
<gene>
    <name evidence="2" type="ORF">HGA02_04165</name>
</gene>
<name>A0ABX1K183_9CELL</name>
<comment type="caution">
    <text evidence="2">The sequence shown here is derived from an EMBL/GenBank/DDBJ whole genome shotgun (WGS) entry which is preliminary data.</text>
</comment>
<feature type="compositionally biased region" description="Low complexity" evidence="1">
    <location>
        <begin position="57"/>
        <end position="66"/>
    </location>
</feature>
<accession>A0ABX1K183</accession>